<dbReference type="GO" id="GO:0000271">
    <property type="term" value="P:polysaccharide biosynthetic process"/>
    <property type="evidence" value="ECO:0007669"/>
    <property type="project" value="TreeGrafter"/>
</dbReference>
<organism evidence="3 4">
    <name type="scientific">Stenotrophobium rhamnosiphilum</name>
    <dbReference type="NCBI Taxonomy" id="2029166"/>
    <lineage>
        <taxon>Bacteria</taxon>
        <taxon>Pseudomonadati</taxon>
        <taxon>Pseudomonadota</taxon>
        <taxon>Gammaproteobacteria</taxon>
        <taxon>Nevskiales</taxon>
        <taxon>Nevskiaceae</taxon>
        <taxon>Stenotrophobium</taxon>
    </lineage>
</organism>
<feature type="transmembrane region" description="Helical" evidence="1">
    <location>
        <begin position="28"/>
        <end position="47"/>
    </location>
</feature>
<evidence type="ECO:0000313" key="4">
    <source>
        <dbReference type="Proteomes" id="UP000244248"/>
    </source>
</evidence>
<dbReference type="GO" id="GO:0016747">
    <property type="term" value="F:acyltransferase activity, transferring groups other than amino-acyl groups"/>
    <property type="evidence" value="ECO:0007669"/>
    <property type="project" value="InterPro"/>
</dbReference>
<keyword evidence="1" id="KW-1133">Transmembrane helix</keyword>
<comment type="caution">
    <text evidence="3">The sequence shown here is derived from an EMBL/GenBank/DDBJ whole genome shotgun (WGS) entry which is preliminary data.</text>
</comment>
<dbReference type="AlphaFoldDB" id="A0A2T5MHD9"/>
<dbReference type="EMBL" id="QANS01000002">
    <property type="protein sequence ID" value="PTU31983.1"/>
    <property type="molecule type" value="Genomic_DNA"/>
</dbReference>
<sequence>MFLALDQKARNFRMDHARNEMSDSKQDFAALTTFRAIGALCVIQFHAWAMVSPAWSESWLFMGFVLWPDYFFALSGFILMHVYGKTLFKRKDSLYNFFVHRIARIYPLHVFVLLALIVFESLRWLAKHNGVDVSIGGEPFLHGTHPKYIITNLLLIQAWGVQHMNSWNVPAWSISAEFACYLVFPIFIRYNLIGRKVTASLLVLLAIGGLILIQATRRDFDVTYSLGAVRALSSFTLGCVLYQYLPTLLKGLSFIPPALLQGITLIAVVVAYKVNALPLIYIPLWLLLIASFTYENTWIARSLSWGPMVQLGEMSYSLYMVHVLVLVNVILAKTATPNLFNAFIAWPPVLILFALWGATIFISIFTYKYIEKPGRAFVRRKFDRKAKAS</sequence>
<evidence type="ECO:0000256" key="1">
    <source>
        <dbReference type="SAM" id="Phobius"/>
    </source>
</evidence>
<dbReference type="GO" id="GO:0016020">
    <property type="term" value="C:membrane"/>
    <property type="evidence" value="ECO:0007669"/>
    <property type="project" value="TreeGrafter"/>
</dbReference>
<keyword evidence="1" id="KW-0472">Membrane</keyword>
<feature type="transmembrane region" description="Helical" evidence="1">
    <location>
        <begin position="254"/>
        <end position="272"/>
    </location>
</feature>
<protein>
    <recommendedName>
        <fullName evidence="2">Acyltransferase 3 domain-containing protein</fullName>
    </recommendedName>
</protein>
<accession>A0A2T5MHD9</accession>
<feature type="transmembrane region" description="Helical" evidence="1">
    <location>
        <begin position="278"/>
        <end position="295"/>
    </location>
</feature>
<dbReference type="PANTHER" id="PTHR23028:SF131">
    <property type="entry name" value="BLR2367 PROTEIN"/>
    <property type="match status" value="1"/>
</dbReference>
<feature type="transmembrane region" description="Helical" evidence="1">
    <location>
        <begin position="197"/>
        <end position="216"/>
    </location>
</feature>
<dbReference type="InterPro" id="IPR050879">
    <property type="entry name" value="Acyltransferase_3"/>
</dbReference>
<proteinExistence type="predicted"/>
<feature type="transmembrane region" description="Helical" evidence="1">
    <location>
        <begin position="59"/>
        <end position="84"/>
    </location>
</feature>
<dbReference type="Proteomes" id="UP000244248">
    <property type="component" value="Unassembled WGS sequence"/>
</dbReference>
<keyword evidence="1" id="KW-0812">Transmembrane</keyword>
<feature type="transmembrane region" description="Helical" evidence="1">
    <location>
        <begin position="316"/>
        <end position="332"/>
    </location>
</feature>
<evidence type="ECO:0000313" key="3">
    <source>
        <dbReference type="EMBL" id="PTU31983.1"/>
    </source>
</evidence>
<gene>
    <name evidence="3" type="ORF">CJD38_04710</name>
</gene>
<dbReference type="PANTHER" id="PTHR23028">
    <property type="entry name" value="ACETYLTRANSFERASE"/>
    <property type="match status" value="1"/>
</dbReference>
<keyword evidence="4" id="KW-1185">Reference proteome</keyword>
<feature type="domain" description="Acyltransferase 3" evidence="2">
    <location>
        <begin position="30"/>
        <end position="367"/>
    </location>
</feature>
<reference evidence="3 4" key="1">
    <citation type="submission" date="2018-04" db="EMBL/GenBank/DDBJ databases">
        <title>Novel species isolated from glacier.</title>
        <authorList>
            <person name="Liu Q."/>
            <person name="Xin Y.-H."/>
        </authorList>
    </citation>
    <scope>NUCLEOTIDE SEQUENCE [LARGE SCALE GENOMIC DNA]</scope>
    <source>
        <strain evidence="3 4">GT1R17</strain>
    </source>
</reference>
<name>A0A2T5MHD9_9GAMM</name>
<feature type="transmembrane region" description="Helical" evidence="1">
    <location>
        <begin position="169"/>
        <end position="190"/>
    </location>
</feature>
<dbReference type="InterPro" id="IPR002656">
    <property type="entry name" value="Acyl_transf_3_dom"/>
</dbReference>
<dbReference type="Pfam" id="PF01757">
    <property type="entry name" value="Acyl_transf_3"/>
    <property type="match status" value="1"/>
</dbReference>
<feature type="transmembrane region" description="Helical" evidence="1">
    <location>
        <begin position="105"/>
        <end position="126"/>
    </location>
</feature>
<feature type="transmembrane region" description="Helical" evidence="1">
    <location>
        <begin position="344"/>
        <end position="370"/>
    </location>
</feature>
<evidence type="ECO:0000259" key="2">
    <source>
        <dbReference type="Pfam" id="PF01757"/>
    </source>
</evidence>